<comment type="caution">
    <text evidence="3">The sequence shown here is derived from an EMBL/GenBank/DDBJ whole genome shotgun (WGS) entry which is preliminary data.</text>
</comment>
<dbReference type="InterPro" id="IPR048301">
    <property type="entry name" value="NucS_C"/>
</dbReference>
<dbReference type="OrthoDB" id="8477544at2"/>
<dbReference type="PANTHER" id="PTHR38814:SF1">
    <property type="entry name" value="ENDONUCLEASE NUCS"/>
    <property type="match status" value="1"/>
</dbReference>
<name>A0A3E0ET71_9FLAO</name>
<keyword evidence="1" id="KW-0238">DNA-binding</keyword>
<organism evidence="3 4">
    <name type="scientific">Flavobacterium aquicola</name>
    <dbReference type="NCBI Taxonomy" id="1682742"/>
    <lineage>
        <taxon>Bacteria</taxon>
        <taxon>Pseudomonadati</taxon>
        <taxon>Bacteroidota</taxon>
        <taxon>Flavobacteriia</taxon>
        <taxon>Flavobacteriales</taxon>
        <taxon>Flavobacteriaceae</taxon>
        <taxon>Flavobacterium</taxon>
    </lineage>
</organism>
<dbReference type="Proteomes" id="UP000257136">
    <property type="component" value="Unassembled WGS sequence"/>
</dbReference>
<protein>
    <submittedName>
        <fullName evidence="3">Uncharacterized protein DUF91</fullName>
    </submittedName>
</protein>
<evidence type="ECO:0000313" key="3">
    <source>
        <dbReference type="EMBL" id="REH00984.1"/>
    </source>
</evidence>
<dbReference type="InterPro" id="IPR011856">
    <property type="entry name" value="tRNA_endonuc-like_dom_sf"/>
</dbReference>
<accession>A0A3E0ET71</accession>
<feature type="domain" description="Endonuclease NucS C-terminal" evidence="2">
    <location>
        <begin position="6"/>
        <end position="99"/>
    </location>
</feature>
<dbReference type="GO" id="GO:0003677">
    <property type="term" value="F:DNA binding"/>
    <property type="evidence" value="ECO:0007669"/>
    <property type="project" value="UniProtKB-KW"/>
</dbReference>
<proteinExistence type="predicted"/>
<dbReference type="Gene3D" id="3.40.1350.10">
    <property type="match status" value="1"/>
</dbReference>
<dbReference type="InterPro" id="IPR002793">
    <property type="entry name" value="Endonuclease_NucS"/>
</dbReference>
<dbReference type="AlphaFoldDB" id="A0A3E0ET71"/>
<evidence type="ECO:0000313" key="4">
    <source>
        <dbReference type="Proteomes" id="UP000257136"/>
    </source>
</evidence>
<reference evidence="3 4" key="1">
    <citation type="submission" date="2018-08" db="EMBL/GenBank/DDBJ databases">
        <title>Genomic Encyclopedia of Archaeal and Bacterial Type Strains, Phase II (KMG-II): from individual species to whole genera.</title>
        <authorList>
            <person name="Goeker M."/>
        </authorList>
    </citation>
    <scope>NUCLEOTIDE SEQUENCE [LARGE SCALE GENOMIC DNA]</scope>
    <source>
        <strain evidence="3 4">DSM 100880</strain>
    </source>
</reference>
<evidence type="ECO:0000259" key="2">
    <source>
        <dbReference type="Pfam" id="PF01939"/>
    </source>
</evidence>
<gene>
    <name evidence="3" type="ORF">C8P67_102237</name>
</gene>
<dbReference type="EMBL" id="QUNI01000002">
    <property type="protein sequence ID" value="REH00984.1"/>
    <property type="molecule type" value="Genomic_DNA"/>
</dbReference>
<dbReference type="GO" id="GO:0004519">
    <property type="term" value="F:endonuclease activity"/>
    <property type="evidence" value="ECO:0007669"/>
    <property type="project" value="InterPro"/>
</dbReference>
<dbReference type="Pfam" id="PF01939">
    <property type="entry name" value="NucS_C"/>
    <property type="match status" value="1"/>
</dbReference>
<sequence length="519" mass="59934">MKNDLSEATIRDYLAGQLDFIESGLTLLEKEHFLPNVSGSNGFVDILAKDRFNNFVVIEIKRSQQASRQTLQELFKYISLLKQNYHARDSEIRCIIVSTHWSELLLPFSECHHQTTLDIKGIKLTTDNSFRPIAKEIIVPLKITQLTGQFSPVYWLDLFSSPDKRDVAVAIIQEQCKAFGLENFVVVSMDANLEKDGIMYMYATCFAFQSQSIPKYLELLQGNEDLDMEAEEFESLEEYRDYLENIIQCAVLKEDYADSGEIGYPSKFEAELAQTNWTISHISKFGIYADDPRSSDEQLISELKGLDGNNQIKYFNICESTHKDRLTEIKEKCQTATLNNTDWQKHIQHIFEHLQNLNSPFRIIIHIYSPQSVFDSIVRTALGLPDDYLPMYLICADLLEKEELLVFNGQLAWNGKDPVSKDIVSFFRNEKNVLMTKFIDCTLGYHDSAILKLFQLSYSHSVKHFKKGFFDEEYSFTFKNAKIKKQVTKNLNLAHWIDSNNELVDFLVAYSKSEIGVYR</sequence>
<evidence type="ECO:0000256" key="1">
    <source>
        <dbReference type="ARBA" id="ARBA00023125"/>
    </source>
</evidence>
<dbReference type="RefSeq" id="WP_115810531.1">
    <property type="nucleotide sequence ID" value="NZ_QUNI01000002.1"/>
</dbReference>
<dbReference type="PANTHER" id="PTHR38814">
    <property type="entry name" value="ENDONUCLEASE NUCS"/>
    <property type="match status" value="1"/>
</dbReference>
<keyword evidence="4" id="KW-1185">Reference proteome</keyword>